<organism evidence="1 2">
    <name type="scientific">Portunus trituberculatus</name>
    <name type="common">Swimming crab</name>
    <name type="synonym">Neptunus trituberculatus</name>
    <dbReference type="NCBI Taxonomy" id="210409"/>
    <lineage>
        <taxon>Eukaryota</taxon>
        <taxon>Metazoa</taxon>
        <taxon>Ecdysozoa</taxon>
        <taxon>Arthropoda</taxon>
        <taxon>Crustacea</taxon>
        <taxon>Multicrustacea</taxon>
        <taxon>Malacostraca</taxon>
        <taxon>Eumalacostraca</taxon>
        <taxon>Eucarida</taxon>
        <taxon>Decapoda</taxon>
        <taxon>Pleocyemata</taxon>
        <taxon>Brachyura</taxon>
        <taxon>Eubrachyura</taxon>
        <taxon>Portunoidea</taxon>
        <taxon>Portunidae</taxon>
        <taxon>Portuninae</taxon>
        <taxon>Portunus</taxon>
    </lineage>
</organism>
<gene>
    <name evidence="1" type="ORF">E2C01_006228</name>
</gene>
<dbReference type="AlphaFoldDB" id="A0A5B7CVS1"/>
<proteinExistence type="predicted"/>
<evidence type="ECO:0000313" key="2">
    <source>
        <dbReference type="Proteomes" id="UP000324222"/>
    </source>
</evidence>
<accession>A0A5B7CVS1</accession>
<evidence type="ECO:0000313" key="1">
    <source>
        <dbReference type="EMBL" id="MPC13490.1"/>
    </source>
</evidence>
<dbReference type="Proteomes" id="UP000324222">
    <property type="component" value="Unassembled WGS sequence"/>
</dbReference>
<name>A0A5B7CVS1_PORTR</name>
<keyword evidence="2" id="KW-1185">Reference proteome</keyword>
<reference evidence="1 2" key="1">
    <citation type="submission" date="2019-05" db="EMBL/GenBank/DDBJ databases">
        <title>Another draft genome of Portunus trituberculatus and its Hox gene families provides insights of decapod evolution.</title>
        <authorList>
            <person name="Jeong J.-H."/>
            <person name="Song I."/>
            <person name="Kim S."/>
            <person name="Choi T."/>
            <person name="Kim D."/>
            <person name="Ryu S."/>
            <person name="Kim W."/>
        </authorList>
    </citation>
    <scope>NUCLEOTIDE SEQUENCE [LARGE SCALE GENOMIC DNA]</scope>
    <source>
        <tissue evidence="1">Muscle</tissue>
    </source>
</reference>
<sequence>MRLGGDTGSNMGTTTNKIACATNGWKLNSASNTLQNRIGIVARGSPAPRASTPTSTSNSESSCGLFFTGSGCKPHPNQLGQPWAVRLVSLGVKTLASQPKAVTRSPRSLIVGKVSLGCDDLEPGLEWRESLVELRSNASPRCVRGRWEEEGGTVGDAMRGNLDFTTGSRKFGQTLRKQDKSVYRSSDNLIS</sequence>
<dbReference type="EMBL" id="VSRR010000285">
    <property type="protein sequence ID" value="MPC13490.1"/>
    <property type="molecule type" value="Genomic_DNA"/>
</dbReference>
<comment type="caution">
    <text evidence="1">The sequence shown here is derived from an EMBL/GenBank/DDBJ whole genome shotgun (WGS) entry which is preliminary data.</text>
</comment>
<protein>
    <submittedName>
        <fullName evidence="1">Uncharacterized protein</fullName>
    </submittedName>
</protein>